<feature type="domain" description="Histidine kinase" evidence="16">
    <location>
        <begin position="239"/>
        <end position="455"/>
    </location>
</feature>
<dbReference type="InterPro" id="IPR036890">
    <property type="entry name" value="HATPase_C_sf"/>
</dbReference>
<dbReference type="GO" id="GO:0005524">
    <property type="term" value="F:ATP binding"/>
    <property type="evidence" value="ECO:0007669"/>
    <property type="project" value="UniProtKB-KW"/>
</dbReference>
<evidence type="ECO:0000256" key="2">
    <source>
        <dbReference type="ARBA" id="ARBA00004651"/>
    </source>
</evidence>
<dbReference type="InterPro" id="IPR050398">
    <property type="entry name" value="HssS/ArlS-like"/>
</dbReference>
<dbReference type="RefSeq" id="WP_095117016.1">
    <property type="nucleotide sequence ID" value="NZ_BMCB01000011.1"/>
</dbReference>
<keyword evidence="13" id="KW-0902">Two-component regulatory system</keyword>
<evidence type="ECO:0000256" key="8">
    <source>
        <dbReference type="ARBA" id="ARBA00022692"/>
    </source>
</evidence>
<dbReference type="InterPro" id="IPR005467">
    <property type="entry name" value="His_kinase_dom"/>
</dbReference>
<dbReference type="EMBL" id="LT906464">
    <property type="protein sequence ID" value="SNW02729.1"/>
    <property type="molecule type" value="Genomic_DNA"/>
</dbReference>
<evidence type="ECO:0000313" key="21">
    <source>
        <dbReference type="Proteomes" id="UP000652995"/>
    </source>
</evidence>
<keyword evidence="9" id="KW-0547">Nucleotide-binding</keyword>
<keyword evidence="21" id="KW-1185">Reference proteome</keyword>
<feature type="transmembrane region" description="Helical" evidence="15">
    <location>
        <begin position="12"/>
        <end position="33"/>
    </location>
</feature>
<dbReference type="SMART" id="SM00388">
    <property type="entry name" value="HisKA"/>
    <property type="match status" value="1"/>
</dbReference>
<keyword evidence="14 15" id="KW-0472">Membrane</keyword>
<dbReference type="EC" id="2.7.13.3" evidence="3"/>
<evidence type="ECO:0000256" key="5">
    <source>
        <dbReference type="ARBA" id="ARBA00022475"/>
    </source>
</evidence>
<evidence type="ECO:0000313" key="19">
    <source>
        <dbReference type="EMBL" id="SNW02729.1"/>
    </source>
</evidence>
<gene>
    <name evidence="19" type="primary">arlS_1</name>
    <name evidence="18" type="synonym">arlS</name>
    <name evidence="18" type="ORF">GCM10007183_17530</name>
    <name evidence="19" type="ORF">SAMEA4412661_01226</name>
</gene>
<dbReference type="FunFam" id="1.10.287.130:FF:000001">
    <property type="entry name" value="Two-component sensor histidine kinase"/>
    <property type="match status" value="1"/>
</dbReference>
<dbReference type="InterPro" id="IPR003594">
    <property type="entry name" value="HATPase_dom"/>
</dbReference>
<feature type="transmembrane region" description="Helical" evidence="15">
    <location>
        <begin position="153"/>
        <end position="176"/>
    </location>
</feature>
<evidence type="ECO:0000256" key="13">
    <source>
        <dbReference type="ARBA" id="ARBA00023012"/>
    </source>
</evidence>
<evidence type="ECO:0000256" key="10">
    <source>
        <dbReference type="ARBA" id="ARBA00022777"/>
    </source>
</evidence>
<keyword evidence="6" id="KW-0597">Phosphoprotein</keyword>
<keyword evidence="7 19" id="KW-0808">Transferase</keyword>
<dbReference type="PANTHER" id="PTHR45528:SF1">
    <property type="entry name" value="SENSOR HISTIDINE KINASE CPXA"/>
    <property type="match status" value="1"/>
</dbReference>
<dbReference type="Proteomes" id="UP000652995">
    <property type="component" value="Unassembled WGS sequence"/>
</dbReference>
<dbReference type="PRINTS" id="PR00344">
    <property type="entry name" value="BCTRLSENSOR"/>
</dbReference>
<accession>A0A240C4N9</accession>
<evidence type="ECO:0000313" key="18">
    <source>
        <dbReference type="EMBL" id="GGA93792.1"/>
    </source>
</evidence>
<reference evidence="19 20" key="2">
    <citation type="submission" date="2017-06" db="EMBL/GenBank/DDBJ databases">
        <authorList>
            <consortium name="Pathogen Informatics"/>
        </authorList>
    </citation>
    <scope>NUCLEOTIDE SEQUENCE [LARGE SCALE GENOMIC DNA]</scope>
    <source>
        <strain evidence="19 20">NCTC13833</strain>
    </source>
</reference>
<reference evidence="18" key="4">
    <citation type="submission" date="2024-05" db="EMBL/GenBank/DDBJ databases">
        <authorList>
            <person name="Sun Q."/>
            <person name="Sedlacek I."/>
        </authorList>
    </citation>
    <scope>NUCLEOTIDE SEQUENCE</scope>
    <source>
        <strain evidence="18">CCM 4175</strain>
    </source>
</reference>
<dbReference type="GO" id="GO:0005886">
    <property type="term" value="C:plasma membrane"/>
    <property type="evidence" value="ECO:0007669"/>
    <property type="project" value="UniProtKB-SubCell"/>
</dbReference>
<dbReference type="Pfam" id="PF02518">
    <property type="entry name" value="HATPase_c"/>
    <property type="match status" value="1"/>
</dbReference>
<dbReference type="CDD" id="cd00075">
    <property type="entry name" value="HATPase"/>
    <property type="match status" value="1"/>
</dbReference>
<evidence type="ECO:0000256" key="3">
    <source>
        <dbReference type="ARBA" id="ARBA00012438"/>
    </source>
</evidence>
<organism evidence="19 20">
    <name type="scientific">Staphylococcus muscae</name>
    <dbReference type="NCBI Taxonomy" id="1294"/>
    <lineage>
        <taxon>Bacteria</taxon>
        <taxon>Bacillati</taxon>
        <taxon>Bacillota</taxon>
        <taxon>Bacilli</taxon>
        <taxon>Bacillales</taxon>
        <taxon>Staphylococcaceae</taxon>
        <taxon>Staphylococcus</taxon>
    </lineage>
</organism>
<dbReference type="Pfam" id="PF18719">
    <property type="entry name" value="ArlS_N"/>
    <property type="match status" value="1"/>
</dbReference>
<reference evidence="18" key="1">
    <citation type="journal article" date="2014" name="Int. J. Syst. Evol. Microbiol.">
        <title>Complete genome of a new Firmicutes species belonging to the dominant human colonic microbiota ('Ruminococcus bicirculans') reveals two chromosomes and a selective capacity to utilize plant glucans.</title>
        <authorList>
            <consortium name="NISC Comparative Sequencing Program"/>
            <person name="Wegmann U."/>
            <person name="Louis P."/>
            <person name="Goesmann A."/>
            <person name="Henrissat B."/>
            <person name="Duncan S.H."/>
            <person name="Flint H.J."/>
        </authorList>
    </citation>
    <scope>NUCLEOTIDE SEQUENCE</scope>
    <source>
        <strain evidence="18">CCM 4175</strain>
    </source>
</reference>
<reference evidence="21" key="3">
    <citation type="journal article" date="2019" name="Int. J. Syst. Evol. Microbiol.">
        <title>The Global Catalogue of Microorganisms (GCM) 10K type strain sequencing project: providing services to taxonomists for standard genome sequencing and annotation.</title>
        <authorList>
            <consortium name="The Broad Institute Genomics Platform"/>
            <consortium name="The Broad Institute Genome Sequencing Center for Infectious Disease"/>
            <person name="Wu L."/>
            <person name="Ma J."/>
        </authorList>
    </citation>
    <scope>NUCLEOTIDE SEQUENCE [LARGE SCALE GENOMIC DNA]</scope>
    <source>
        <strain evidence="21">CCM 4175</strain>
    </source>
</reference>
<comment type="catalytic activity">
    <reaction evidence="1">
        <text>ATP + protein L-histidine = ADP + protein N-phospho-L-histidine.</text>
        <dbReference type="EC" id="2.7.13.3"/>
    </reaction>
</comment>
<dbReference type="Pfam" id="PF00512">
    <property type="entry name" value="HisKA"/>
    <property type="match status" value="1"/>
</dbReference>
<keyword evidence="12 15" id="KW-1133">Transmembrane helix</keyword>
<evidence type="ECO:0000256" key="12">
    <source>
        <dbReference type="ARBA" id="ARBA00022989"/>
    </source>
</evidence>
<dbReference type="OrthoDB" id="9786919at2"/>
<dbReference type="InterPro" id="IPR041610">
    <property type="entry name" value="ArlS_N"/>
</dbReference>
<dbReference type="PROSITE" id="PS50885">
    <property type="entry name" value="HAMP"/>
    <property type="match status" value="1"/>
</dbReference>
<dbReference type="PANTHER" id="PTHR45528">
    <property type="entry name" value="SENSOR HISTIDINE KINASE CPXA"/>
    <property type="match status" value="1"/>
</dbReference>
<protein>
    <recommendedName>
        <fullName evidence="4">Signal transduction histidine-protein kinase ArlS</fullName>
        <ecNumber evidence="3">2.7.13.3</ecNumber>
    </recommendedName>
</protein>
<dbReference type="GO" id="GO:0000155">
    <property type="term" value="F:phosphorelay sensor kinase activity"/>
    <property type="evidence" value="ECO:0007669"/>
    <property type="project" value="InterPro"/>
</dbReference>
<dbReference type="SUPFAM" id="SSF55874">
    <property type="entry name" value="ATPase domain of HSP90 chaperone/DNA topoisomerase II/histidine kinase"/>
    <property type="match status" value="1"/>
</dbReference>
<evidence type="ECO:0000259" key="16">
    <source>
        <dbReference type="PROSITE" id="PS50109"/>
    </source>
</evidence>
<dbReference type="Gene3D" id="3.30.565.10">
    <property type="entry name" value="Histidine kinase-like ATPase, C-terminal domain"/>
    <property type="match status" value="1"/>
</dbReference>
<dbReference type="InterPro" id="IPR003661">
    <property type="entry name" value="HisK_dim/P_dom"/>
</dbReference>
<dbReference type="SMART" id="SM00387">
    <property type="entry name" value="HATPase_c"/>
    <property type="match status" value="1"/>
</dbReference>
<keyword evidence="11" id="KW-0067">ATP-binding</keyword>
<proteinExistence type="predicted"/>
<keyword evidence="5" id="KW-1003">Cell membrane</keyword>
<evidence type="ECO:0000256" key="14">
    <source>
        <dbReference type="ARBA" id="ARBA00023136"/>
    </source>
</evidence>
<comment type="subcellular location">
    <subcellularLocation>
        <location evidence="2">Cell membrane</location>
        <topology evidence="2">Multi-pass membrane protein</topology>
    </subcellularLocation>
</comment>
<dbReference type="SUPFAM" id="SSF158472">
    <property type="entry name" value="HAMP domain-like"/>
    <property type="match status" value="1"/>
</dbReference>
<name>A0A240C4N9_9STAP</name>
<evidence type="ECO:0000259" key="17">
    <source>
        <dbReference type="PROSITE" id="PS50885"/>
    </source>
</evidence>
<dbReference type="InterPro" id="IPR036097">
    <property type="entry name" value="HisK_dim/P_sf"/>
</dbReference>
<evidence type="ECO:0000256" key="7">
    <source>
        <dbReference type="ARBA" id="ARBA00022679"/>
    </source>
</evidence>
<keyword evidence="10 19" id="KW-0418">Kinase</keyword>
<dbReference type="KEGG" id="smus:C7J88_02845"/>
<dbReference type="Gene3D" id="6.10.340.10">
    <property type="match status" value="1"/>
</dbReference>
<sequence length="457" mass="53118">MKQPTLKTKWTLVTTIITFLIIFIFCLLIIYAVSSLLKQHELEEAEHSADELYQLLTTKPFEKITPLEFSSVTSNHQKVILYDQDGTHLMENTNATDVTFAPEFEKTSDRNIRILKNSHGSFIVISNPVDTNYFQGYATVVHPLDVFDDLLNFITYLALIFGLIALFVTASISYAFSTQITKPINIITDKMTQIRRNGFQEKLEVPTNYEETDALIDNFNNMMVKLEEAFNQQRQFVEDASHELRTPLQIIQGHLNLIQRWGKKDPAVLEESLTISLEEMNRIAKLVEELLLLTKDDPKTIENQIEQVDVNLEIKNRIHSLKQIHPEYDFTFESNQDFIYLYMNAFHLEQILLIFLDNAIKYDQENRDIRIKTKLINNRVLIEIKDHGMGIPKEDQEHIFNRFYRVDKSRSRQQGGNGLGLSIAMKMVKLYDGHITVNSEEGKYTIFTISFNSMKHH</sequence>
<keyword evidence="8 15" id="KW-0812">Transmembrane</keyword>
<evidence type="ECO:0000256" key="11">
    <source>
        <dbReference type="ARBA" id="ARBA00022840"/>
    </source>
</evidence>
<dbReference type="EMBL" id="BMCB01000011">
    <property type="protein sequence ID" value="GGA93792.1"/>
    <property type="molecule type" value="Genomic_DNA"/>
</dbReference>
<evidence type="ECO:0000256" key="6">
    <source>
        <dbReference type="ARBA" id="ARBA00022553"/>
    </source>
</evidence>
<dbReference type="CDD" id="cd00082">
    <property type="entry name" value="HisKA"/>
    <property type="match status" value="1"/>
</dbReference>
<evidence type="ECO:0000313" key="20">
    <source>
        <dbReference type="Proteomes" id="UP000243706"/>
    </source>
</evidence>
<dbReference type="Gene3D" id="1.10.287.130">
    <property type="match status" value="1"/>
</dbReference>
<evidence type="ECO:0000256" key="1">
    <source>
        <dbReference type="ARBA" id="ARBA00000085"/>
    </source>
</evidence>
<feature type="domain" description="HAMP" evidence="17">
    <location>
        <begin position="178"/>
        <end position="231"/>
    </location>
</feature>
<dbReference type="SUPFAM" id="SSF47384">
    <property type="entry name" value="Homodimeric domain of signal transducing histidine kinase"/>
    <property type="match status" value="1"/>
</dbReference>
<dbReference type="AlphaFoldDB" id="A0A240C4N9"/>
<evidence type="ECO:0000256" key="9">
    <source>
        <dbReference type="ARBA" id="ARBA00022741"/>
    </source>
</evidence>
<dbReference type="FunFam" id="3.30.565.10:FF:000006">
    <property type="entry name" value="Sensor histidine kinase WalK"/>
    <property type="match status" value="1"/>
</dbReference>
<dbReference type="Proteomes" id="UP000243706">
    <property type="component" value="Chromosome 1"/>
</dbReference>
<dbReference type="PROSITE" id="PS50109">
    <property type="entry name" value="HIS_KIN"/>
    <property type="match status" value="1"/>
</dbReference>
<dbReference type="InterPro" id="IPR004358">
    <property type="entry name" value="Sig_transdc_His_kin-like_C"/>
</dbReference>
<dbReference type="InterPro" id="IPR003660">
    <property type="entry name" value="HAMP_dom"/>
</dbReference>
<evidence type="ECO:0000256" key="15">
    <source>
        <dbReference type="SAM" id="Phobius"/>
    </source>
</evidence>
<evidence type="ECO:0000256" key="4">
    <source>
        <dbReference type="ARBA" id="ARBA00015735"/>
    </source>
</evidence>